<proteinExistence type="inferred from homology"/>
<protein>
    <recommendedName>
        <fullName evidence="9">AP2/ERF domain-containing protein</fullName>
    </recommendedName>
</protein>
<feature type="compositionally biased region" description="Polar residues" evidence="8">
    <location>
        <begin position="129"/>
        <end position="145"/>
    </location>
</feature>
<dbReference type="InterPro" id="IPR051032">
    <property type="entry name" value="AP2/ERF_TF_ERF_subfamily"/>
</dbReference>
<sequence>MSSPEESSSAPHMSYSGVRQRKWGKWVSEIRVPGTQERLWLGSYSTPEGAAVAHDIAVYCLRRSASLDSLNFPALLPAGLRTNLSPGSVQKAASDAGMAIDAKFIMHRSAEEGVERSLSSSGSCSCSSKNDSFQRINGNEGSTTAEKTDHNHRSGGDASLSISVEDYDYYM</sequence>
<keyword evidence="11" id="KW-1185">Reference proteome</keyword>
<keyword evidence="2" id="KW-0805">Transcription regulation</keyword>
<dbReference type="Pfam" id="PF00847">
    <property type="entry name" value="AP2"/>
    <property type="match status" value="1"/>
</dbReference>
<feature type="region of interest" description="Disordered" evidence="8">
    <location>
        <begin position="116"/>
        <end position="159"/>
    </location>
</feature>
<dbReference type="AlphaFoldDB" id="A0AAN7GIG6"/>
<dbReference type="GO" id="GO:0003700">
    <property type="term" value="F:DNA-binding transcription factor activity"/>
    <property type="evidence" value="ECO:0007669"/>
    <property type="project" value="InterPro"/>
</dbReference>
<dbReference type="SMART" id="SM00380">
    <property type="entry name" value="AP2"/>
    <property type="match status" value="1"/>
</dbReference>
<keyword evidence="5" id="KW-0804">Transcription</keyword>
<dbReference type="PANTHER" id="PTHR31985:SF45">
    <property type="entry name" value="ETHYLENE-RESPONSIVE TRANSCRIPTION FACTOR ERF020"/>
    <property type="match status" value="1"/>
</dbReference>
<dbReference type="SUPFAM" id="SSF54171">
    <property type="entry name" value="DNA-binding domain"/>
    <property type="match status" value="1"/>
</dbReference>
<dbReference type="Gene3D" id="3.30.730.10">
    <property type="entry name" value="AP2/ERF domain"/>
    <property type="match status" value="1"/>
</dbReference>
<accession>A0AAN7GIG6</accession>
<comment type="subcellular location">
    <subcellularLocation>
        <location evidence="1">Nucleus</location>
    </subcellularLocation>
</comment>
<name>A0AAN7GIG6_9MYRT</name>
<feature type="compositionally biased region" description="Low complexity" evidence="8">
    <location>
        <begin position="117"/>
        <end position="128"/>
    </location>
</feature>
<evidence type="ECO:0000256" key="5">
    <source>
        <dbReference type="ARBA" id="ARBA00023163"/>
    </source>
</evidence>
<evidence type="ECO:0000256" key="6">
    <source>
        <dbReference type="ARBA" id="ARBA00023242"/>
    </source>
</evidence>
<evidence type="ECO:0000256" key="2">
    <source>
        <dbReference type="ARBA" id="ARBA00023015"/>
    </source>
</evidence>
<feature type="compositionally biased region" description="Basic and acidic residues" evidence="8">
    <location>
        <begin position="146"/>
        <end position="155"/>
    </location>
</feature>
<dbReference type="CDD" id="cd00018">
    <property type="entry name" value="AP2"/>
    <property type="match status" value="1"/>
</dbReference>
<keyword evidence="4" id="KW-0010">Activator</keyword>
<feature type="domain" description="AP2/ERF" evidence="9">
    <location>
        <begin position="14"/>
        <end position="73"/>
    </location>
</feature>
<evidence type="ECO:0000259" key="9">
    <source>
        <dbReference type="PROSITE" id="PS51032"/>
    </source>
</evidence>
<evidence type="ECO:0000256" key="8">
    <source>
        <dbReference type="SAM" id="MobiDB-lite"/>
    </source>
</evidence>
<evidence type="ECO:0000256" key="7">
    <source>
        <dbReference type="ARBA" id="ARBA00024343"/>
    </source>
</evidence>
<dbReference type="PROSITE" id="PS51032">
    <property type="entry name" value="AP2_ERF"/>
    <property type="match status" value="1"/>
</dbReference>
<organism evidence="10 11">
    <name type="scientific">Trapa incisa</name>
    <dbReference type="NCBI Taxonomy" id="236973"/>
    <lineage>
        <taxon>Eukaryota</taxon>
        <taxon>Viridiplantae</taxon>
        <taxon>Streptophyta</taxon>
        <taxon>Embryophyta</taxon>
        <taxon>Tracheophyta</taxon>
        <taxon>Spermatophyta</taxon>
        <taxon>Magnoliopsida</taxon>
        <taxon>eudicotyledons</taxon>
        <taxon>Gunneridae</taxon>
        <taxon>Pentapetalae</taxon>
        <taxon>rosids</taxon>
        <taxon>malvids</taxon>
        <taxon>Myrtales</taxon>
        <taxon>Lythraceae</taxon>
        <taxon>Trapa</taxon>
    </lineage>
</organism>
<dbReference type="EMBL" id="JAXIOK010000022">
    <property type="protein sequence ID" value="KAK4745048.1"/>
    <property type="molecule type" value="Genomic_DNA"/>
</dbReference>
<dbReference type="InterPro" id="IPR016177">
    <property type="entry name" value="DNA-bd_dom_sf"/>
</dbReference>
<dbReference type="Proteomes" id="UP001345219">
    <property type="component" value="Chromosome 9"/>
</dbReference>
<dbReference type="GO" id="GO:0003677">
    <property type="term" value="F:DNA binding"/>
    <property type="evidence" value="ECO:0007669"/>
    <property type="project" value="UniProtKB-KW"/>
</dbReference>
<evidence type="ECO:0000256" key="4">
    <source>
        <dbReference type="ARBA" id="ARBA00023159"/>
    </source>
</evidence>
<dbReference type="InterPro" id="IPR036955">
    <property type="entry name" value="AP2/ERF_dom_sf"/>
</dbReference>
<dbReference type="GO" id="GO:0005634">
    <property type="term" value="C:nucleus"/>
    <property type="evidence" value="ECO:0007669"/>
    <property type="project" value="UniProtKB-SubCell"/>
</dbReference>
<evidence type="ECO:0000313" key="11">
    <source>
        <dbReference type="Proteomes" id="UP001345219"/>
    </source>
</evidence>
<dbReference type="PANTHER" id="PTHR31985">
    <property type="entry name" value="ETHYLENE-RESPONSIVE TRANSCRIPTION FACTOR ERF042-RELATED"/>
    <property type="match status" value="1"/>
</dbReference>
<comment type="caution">
    <text evidence="10">The sequence shown here is derived from an EMBL/GenBank/DDBJ whole genome shotgun (WGS) entry which is preliminary data.</text>
</comment>
<dbReference type="InterPro" id="IPR001471">
    <property type="entry name" value="AP2/ERF_dom"/>
</dbReference>
<keyword evidence="3" id="KW-0238">DNA-binding</keyword>
<evidence type="ECO:0000313" key="10">
    <source>
        <dbReference type="EMBL" id="KAK4745048.1"/>
    </source>
</evidence>
<keyword evidence="6" id="KW-0539">Nucleus</keyword>
<gene>
    <name evidence="10" type="ORF">SAY87_011360</name>
</gene>
<dbReference type="PRINTS" id="PR00367">
    <property type="entry name" value="ETHRSPELEMNT"/>
</dbReference>
<evidence type="ECO:0000256" key="3">
    <source>
        <dbReference type="ARBA" id="ARBA00023125"/>
    </source>
</evidence>
<reference evidence="10 11" key="1">
    <citation type="journal article" date="2023" name="Hortic Res">
        <title>Pangenome of water caltrop reveals structural variations and asymmetric subgenome divergence after allopolyploidization.</title>
        <authorList>
            <person name="Zhang X."/>
            <person name="Chen Y."/>
            <person name="Wang L."/>
            <person name="Yuan Y."/>
            <person name="Fang M."/>
            <person name="Shi L."/>
            <person name="Lu R."/>
            <person name="Comes H.P."/>
            <person name="Ma Y."/>
            <person name="Chen Y."/>
            <person name="Huang G."/>
            <person name="Zhou Y."/>
            <person name="Zheng Z."/>
            <person name="Qiu Y."/>
        </authorList>
    </citation>
    <scope>NUCLEOTIDE SEQUENCE [LARGE SCALE GENOMIC DNA]</scope>
    <source>
        <tissue evidence="10">Roots</tissue>
    </source>
</reference>
<evidence type="ECO:0000256" key="1">
    <source>
        <dbReference type="ARBA" id="ARBA00004123"/>
    </source>
</evidence>
<comment type="similarity">
    <text evidence="7">Belongs to the AP2/ERF transcription factor family. ERF subfamily.</text>
</comment>